<name>A0A1D1Y359_9ARAE</name>
<evidence type="ECO:0000313" key="3">
    <source>
        <dbReference type="EMBL" id="JAT49074.1"/>
    </source>
</evidence>
<feature type="compositionally biased region" description="Polar residues" evidence="1">
    <location>
        <begin position="49"/>
        <end position="80"/>
    </location>
</feature>
<proteinExistence type="predicted"/>
<protein>
    <submittedName>
        <fullName evidence="3">Protein PLANT CADMIUM RESISTANCE 2</fullName>
    </submittedName>
</protein>
<reference evidence="3" key="1">
    <citation type="submission" date="2015-07" db="EMBL/GenBank/DDBJ databases">
        <title>Transcriptome Assembly of Anthurium amnicola.</title>
        <authorList>
            <person name="Suzuki J."/>
        </authorList>
    </citation>
    <scope>NUCLEOTIDE SEQUENCE</scope>
</reference>
<dbReference type="PANTHER" id="PTHR15907">
    <property type="entry name" value="DUF614 FAMILY PROTEIN-RELATED"/>
    <property type="match status" value="1"/>
</dbReference>
<keyword evidence="2" id="KW-0812">Transmembrane</keyword>
<sequence>PHTPSLPCASAYAQIPFFLSPAYTLTEPSADMNPPTKPAGYGPPPQPMHSPTATTGVPVSPVNQYNPSSGVPSAPSPLQVQSQTPGAWSTGLCDCFDDMGNCCITCFCPCITFGQIAEIVDRGSTSCGASGALFALIMYLTGCSWLYSCFYRTKLRRQYALPEAPCGDCLVHCCCEKCALCQEYRELQNRGFDMHIGWQANMESQVPGVIVPPANLGGMTR</sequence>
<dbReference type="AlphaFoldDB" id="A0A1D1Y359"/>
<evidence type="ECO:0000256" key="1">
    <source>
        <dbReference type="SAM" id="MobiDB-lite"/>
    </source>
</evidence>
<dbReference type="Pfam" id="PF04749">
    <property type="entry name" value="PLAC8"/>
    <property type="match status" value="1"/>
</dbReference>
<dbReference type="InterPro" id="IPR006461">
    <property type="entry name" value="PLAC_motif_containing"/>
</dbReference>
<feature type="transmembrane region" description="Helical" evidence="2">
    <location>
        <begin position="131"/>
        <end position="150"/>
    </location>
</feature>
<keyword evidence="2" id="KW-0472">Membrane</keyword>
<organism evidence="3">
    <name type="scientific">Anthurium amnicola</name>
    <dbReference type="NCBI Taxonomy" id="1678845"/>
    <lineage>
        <taxon>Eukaryota</taxon>
        <taxon>Viridiplantae</taxon>
        <taxon>Streptophyta</taxon>
        <taxon>Embryophyta</taxon>
        <taxon>Tracheophyta</taxon>
        <taxon>Spermatophyta</taxon>
        <taxon>Magnoliopsida</taxon>
        <taxon>Liliopsida</taxon>
        <taxon>Araceae</taxon>
        <taxon>Pothoideae</taxon>
        <taxon>Potheae</taxon>
        <taxon>Anthurium</taxon>
    </lineage>
</organism>
<feature type="non-terminal residue" evidence="3">
    <location>
        <position position="1"/>
    </location>
</feature>
<dbReference type="EMBL" id="GDJX01018862">
    <property type="protein sequence ID" value="JAT49074.1"/>
    <property type="molecule type" value="Transcribed_RNA"/>
</dbReference>
<keyword evidence="2" id="KW-1133">Transmembrane helix</keyword>
<dbReference type="NCBIfam" id="TIGR01571">
    <property type="entry name" value="A_thal_Cys_rich"/>
    <property type="match status" value="1"/>
</dbReference>
<evidence type="ECO:0000256" key="2">
    <source>
        <dbReference type="SAM" id="Phobius"/>
    </source>
</evidence>
<gene>
    <name evidence="3" type="primary">PCR2_0</name>
    <name evidence="3" type="ORF">g.68847</name>
</gene>
<accession>A0A1D1Y359</accession>
<feature type="region of interest" description="Disordered" evidence="1">
    <location>
        <begin position="28"/>
        <end position="80"/>
    </location>
</feature>
<feature type="compositionally biased region" description="Pro residues" evidence="1">
    <location>
        <begin position="35"/>
        <end position="48"/>
    </location>
</feature>